<organism evidence="9 10">
    <name type="scientific">Saponaria officinalis</name>
    <name type="common">Common soapwort</name>
    <name type="synonym">Lychnis saponaria</name>
    <dbReference type="NCBI Taxonomy" id="3572"/>
    <lineage>
        <taxon>Eukaryota</taxon>
        <taxon>Viridiplantae</taxon>
        <taxon>Streptophyta</taxon>
        <taxon>Embryophyta</taxon>
        <taxon>Tracheophyta</taxon>
        <taxon>Spermatophyta</taxon>
        <taxon>Magnoliopsida</taxon>
        <taxon>eudicotyledons</taxon>
        <taxon>Gunneridae</taxon>
        <taxon>Pentapetalae</taxon>
        <taxon>Caryophyllales</taxon>
        <taxon>Caryophyllaceae</taxon>
        <taxon>Caryophylleae</taxon>
        <taxon>Saponaria</taxon>
    </lineage>
</organism>
<gene>
    <name evidence="9" type="ORF">RND81_07G158000</name>
</gene>
<accession>A0AAW1JSX8</accession>
<dbReference type="InterPro" id="IPR035669">
    <property type="entry name" value="SGNH_plant_lipase-like"/>
</dbReference>
<dbReference type="CDD" id="cd01837">
    <property type="entry name" value="SGNH_plant_lipase_like"/>
    <property type="match status" value="1"/>
</dbReference>
<dbReference type="PANTHER" id="PTHR45650:SF91">
    <property type="match status" value="1"/>
</dbReference>
<dbReference type="Gene3D" id="3.40.50.1110">
    <property type="entry name" value="SGNH hydrolase"/>
    <property type="match status" value="1"/>
</dbReference>
<dbReference type="Pfam" id="PF00657">
    <property type="entry name" value="Lipase_GDSL"/>
    <property type="match status" value="1"/>
</dbReference>
<evidence type="ECO:0000313" key="10">
    <source>
        <dbReference type="Proteomes" id="UP001443914"/>
    </source>
</evidence>
<dbReference type="InterPro" id="IPR051238">
    <property type="entry name" value="GDSL_esterase/lipase"/>
</dbReference>
<dbReference type="EMBL" id="JBDFQZ010000007">
    <property type="protein sequence ID" value="KAK9706880.1"/>
    <property type="molecule type" value="Genomic_DNA"/>
</dbReference>
<keyword evidence="4 8" id="KW-0732">Signal</keyword>
<keyword evidence="7" id="KW-0443">Lipid metabolism</keyword>
<evidence type="ECO:0000256" key="4">
    <source>
        <dbReference type="ARBA" id="ARBA00022729"/>
    </source>
</evidence>
<reference evidence="9" key="1">
    <citation type="submission" date="2024-03" db="EMBL/GenBank/DDBJ databases">
        <title>WGS assembly of Saponaria officinalis var. Norfolk2.</title>
        <authorList>
            <person name="Jenkins J."/>
            <person name="Shu S."/>
            <person name="Grimwood J."/>
            <person name="Barry K."/>
            <person name="Goodstein D."/>
            <person name="Schmutz J."/>
            <person name="Leebens-Mack J."/>
            <person name="Osbourn A."/>
        </authorList>
    </citation>
    <scope>NUCLEOTIDE SEQUENCE [LARGE SCALE GENOMIC DNA]</scope>
    <source>
        <strain evidence="9">JIC</strain>
    </source>
</reference>
<evidence type="ECO:0000256" key="7">
    <source>
        <dbReference type="ARBA" id="ARBA00023098"/>
    </source>
</evidence>
<evidence type="ECO:0000256" key="8">
    <source>
        <dbReference type="SAM" id="SignalP"/>
    </source>
</evidence>
<keyword evidence="10" id="KW-1185">Reference proteome</keyword>
<dbReference type="PANTHER" id="PTHR45650">
    <property type="entry name" value="GDSL-LIKE LIPASE/ACYLHYDROLASE-RELATED"/>
    <property type="match status" value="1"/>
</dbReference>
<evidence type="ECO:0000256" key="1">
    <source>
        <dbReference type="ARBA" id="ARBA00004613"/>
    </source>
</evidence>
<evidence type="ECO:0000256" key="3">
    <source>
        <dbReference type="ARBA" id="ARBA00022525"/>
    </source>
</evidence>
<dbReference type="GO" id="GO:0016042">
    <property type="term" value="P:lipid catabolic process"/>
    <property type="evidence" value="ECO:0007669"/>
    <property type="project" value="UniProtKB-KW"/>
</dbReference>
<dbReference type="SUPFAM" id="SSF52266">
    <property type="entry name" value="SGNH hydrolase"/>
    <property type="match status" value="1"/>
</dbReference>
<keyword evidence="5" id="KW-0378">Hydrolase</keyword>
<sequence>MLRFLTSYVLIITCSFVHSNAKVPCHFIFGDSLSDAGNNNALITNAKANYAPYGVDFPGGVATGRFTNGLTAVDILTGLLGIQGLIPPFSNAFGSEILKGVNYASGGAGLLSESGSHLGDRIWLARQVSNYGKTIEELGSYVEGPVTDYLSKCLYTMNIGSNDYINNYFMPQFYSTKNLISPDLFAETLVAEYEQQLKQLYESGARKTAIFGLSLIGCIPMELRMNNATFCVKEINKAVHLFNQKLLQLVDSLNVKFVGAKFTFIDIAAIQSATPIFIGPFTDVTCCKIGSDFQCEPSVRPCHFRKLHAFMDGIHPTETANLILAKLSFYSPLHLFVHPVDINTLANS</sequence>
<proteinExistence type="inferred from homology"/>
<protein>
    <submittedName>
        <fullName evidence="9">Uncharacterized protein</fullName>
    </submittedName>
</protein>
<name>A0AAW1JSX8_SAPOF</name>
<comment type="subcellular location">
    <subcellularLocation>
        <location evidence="1">Secreted</location>
    </subcellularLocation>
</comment>
<feature type="signal peptide" evidence="8">
    <location>
        <begin position="1"/>
        <end position="21"/>
    </location>
</feature>
<evidence type="ECO:0000256" key="5">
    <source>
        <dbReference type="ARBA" id="ARBA00022801"/>
    </source>
</evidence>
<comment type="caution">
    <text evidence="9">The sequence shown here is derived from an EMBL/GenBank/DDBJ whole genome shotgun (WGS) entry which is preliminary data.</text>
</comment>
<feature type="chain" id="PRO_5043889606" evidence="8">
    <location>
        <begin position="22"/>
        <end position="348"/>
    </location>
</feature>
<evidence type="ECO:0000256" key="2">
    <source>
        <dbReference type="ARBA" id="ARBA00008668"/>
    </source>
</evidence>
<dbReference type="GO" id="GO:0016788">
    <property type="term" value="F:hydrolase activity, acting on ester bonds"/>
    <property type="evidence" value="ECO:0007669"/>
    <property type="project" value="InterPro"/>
</dbReference>
<dbReference type="InterPro" id="IPR036514">
    <property type="entry name" value="SGNH_hydro_sf"/>
</dbReference>
<comment type="similarity">
    <text evidence="2">Belongs to the 'GDSL' lipolytic enzyme family.</text>
</comment>
<dbReference type="Proteomes" id="UP001443914">
    <property type="component" value="Unassembled WGS sequence"/>
</dbReference>
<keyword evidence="3" id="KW-0964">Secreted</keyword>
<evidence type="ECO:0000313" key="9">
    <source>
        <dbReference type="EMBL" id="KAK9706880.1"/>
    </source>
</evidence>
<evidence type="ECO:0000256" key="6">
    <source>
        <dbReference type="ARBA" id="ARBA00022963"/>
    </source>
</evidence>
<dbReference type="InterPro" id="IPR001087">
    <property type="entry name" value="GDSL"/>
</dbReference>
<dbReference type="AlphaFoldDB" id="A0AAW1JSX8"/>
<dbReference type="GO" id="GO:0005576">
    <property type="term" value="C:extracellular region"/>
    <property type="evidence" value="ECO:0007669"/>
    <property type="project" value="UniProtKB-SubCell"/>
</dbReference>
<keyword evidence="6" id="KW-0442">Lipid degradation</keyword>